<feature type="compositionally biased region" description="Polar residues" evidence="1">
    <location>
        <begin position="131"/>
        <end position="151"/>
    </location>
</feature>
<comment type="caution">
    <text evidence="3">The sequence shown here is derived from an EMBL/GenBank/DDBJ whole genome shotgun (WGS) entry which is preliminary data.</text>
</comment>
<dbReference type="Proteomes" id="UP000242519">
    <property type="component" value="Unassembled WGS sequence"/>
</dbReference>
<evidence type="ECO:0000313" key="3">
    <source>
        <dbReference type="EMBL" id="OWP05708.1"/>
    </source>
</evidence>
<dbReference type="AlphaFoldDB" id="A0A218ZCI3"/>
<dbReference type="EMBL" id="MZNU01000061">
    <property type="protein sequence ID" value="OWP05708.1"/>
    <property type="molecule type" value="Genomic_DNA"/>
</dbReference>
<name>A0A218ZCI3_9HELO</name>
<evidence type="ECO:0000256" key="1">
    <source>
        <dbReference type="SAM" id="MobiDB-lite"/>
    </source>
</evidence>
<gene>
    <name evidence="3" type="ORF">B2J93_1757</name>
</gene>
<dbReference type="InterPro" id="IPR056444">
    <property type="entry name" value="Zn_ribbon_GRF_2"/>
</dbReference>
<feature type="domain" description="GRF-like zinc ribbon" evidence="2">
    <location>
        <begin position="11"/>
        <end position="57"/>
    </location>
</feature>
<evidence type="ECO:0000313" key="4">
    <source>
        <dbReference type="Proteomes" id="UP000242519"/>
    </source>
</evidence>
<organism evidence="3 4">
    <name type="scientific">Diplocarpon coronariae</name>
    <dbReference type="NCBI Taxonomy" id="2795749"/>
    <lineage>
        <taxon>Eukaryota</taxon>
        <taxon>Fungi</taxon>
        <taxon>Dikarya</taxon>
        <taxon>Ascomycota</taxon>
        <taxon>Pezizomycotina</taxon>
        <taxon>Leotiomycetes</taxon>
        <taxon>Helotiales</taxon>
        <taxon>Drepanopezizaceae</taxon>
        <taxon>Diplocarpon</taxon>
    </lineage>
</organism>
<protein>
    <recommendedName>
        <fullName evidence="2">GRF-like zinc ribbon domain-containing protein</fullName>
    </recommendedName>
</protein>
<dbReference type="OrthoDB" id="5045240at2759"/>
<keyword evidence="4" id="KW-1185">Reference proteome</keyword>
<evidence type="ECO:0000259" key="2">
    <source>
        <dbReference type="Pfam" id="PF23549"/>
    </source>
</evidence>
<feature type="region of interest" description="Disordered" evidence="1">
    <location>
        <begin position="104"/>
        <end position="151"/>
    </location>
</feature>
<proteinExistence type="predicted"/>
<sequence>MEPSFPITPAPLCYLASCRAQATRKNVYDGNANGHRGRPYYYCDQHHARKFVTFDDSTGVAPGNPTCRCGYISRRGLTNAPPKKEFFKCAVGACRGPRRQAAVETSTVRGFGREASPSTKLWSRDAAPPTETGSRQSSPLPKSGMTSSVHGTGSVIEQVPSQRESNSGVSDITISSRGILRPSPVRDLSPPHLVALYGVMDSARINTDSSLEIDAQPARARPSILSAKRRCGWCCLM</sequence>
<accession>A0A218ZCI3</accession>
<dbReference type="InParanoid" id="A0A218ZCI3"/>
<dbReference type="Pfam" id="PF23549">
    <property type="entry name" value="Zn_ribbon_GRF_2"/>
    <property type="match status" value="1"/>
</dbReference>
<reference evidence="3 4" key="1">
    <citation type="submission" date="2017-04" db="EMBL/GenBank/DDBJ databases">
        <title>Draft genome sequence of Marssonina coronaria NL1: causal agent of apple blotch.</title>
        <authorList>
            <person name="Cheng Q."/>
        </authorList>
    </citation>
    <scope>NUCLEOTIDE SEQUENCE [LARGE SCALE GENOMIC DNA]</scope>
    <source>
        <strain evidence="3 4">NL1</strain>
    </source>
</reference>